<evidence type="ECO:0000256" key="1">
    <source>
        <dbReference type="SAM" id="MobiDB-lite"/>
    </source>
</evidence>
<feature type="transmembrane region" description="Helical" evidence="2">
    <location>
        <begin position="289"/>
        <end position="308"/>
    </location>
</feature>
<feature type="transmembrane region" description="Helical" evidence="2">
    <location>
        <begin position="211"/>
        <end position="231"/>
    </location>
</feature>
<feature type="transmembrane region" description="Helical" evidence="2">
    <location>
        <begin position="20"/>
        <end position="49"/>
    </location>
</feature>
<evidence type="ECO:0000256" key="2">
    <source>
        <dbReference type="SAM" id="Phobius"/>
    </source>
</evidence>
<dbReference type="AlphaFoldDB" id="A0AA96FE55"/>
<keyword evidence="2" id="KW-1133">Transmembrane helix</keyword>
<feature type="transmembrane region" description="Helical" evidence="2">
    <location>
        <begin position="236"/>
        <end position="257"/>
    </location>
</feature>
<feature type="transmembrane region" description="Helical" evidence="2">
    <location>
        <begin position="147"/>
        <end position="166"/>
    </location>
</feature>
<dbReference type="Pfam" id="PF19877">
    <property type="entry name" value="DUF6350"/>
    <property type="match status" value="1"/>
</dbReference>
<reference evidence="3" key="1">
    <citation type="submission" date="2023-09" db="EMBL/GenBank/DDBJ databases">
        <title>Demequina sp. a novel bacteria isolated from Capsicum annuum.</title>
        <authorList>
            <person name="Humaira Z."/>
            <person name="Lee J."/>
            <person name="Cho D."/>
        </authorList>
    </citation>
    <scope>NUCLEOTIDE SEQUENCE</scope>
    <source>
        <strain evidence="3">PMTSA13</strain>
    </source>
</reference>
<keyword evidence="2" id="KW-0812">Transmembrane</keyword>
<organism evidence="3">
    <name type="scientific">Demequina capsici</name>
    <dbReference type="NCBI Taxonomy" id="3075620"/>
    <lineage>
        <taxon>Bacteria</taxon>
        <taxon>Bacillati</taxon>
        <taxon>Actinomycetota</taxon>
        <taxon>Actinomycetes</taxon>
        <taxon>Micrococcales</taxon>
        <taxon>Demequinaceae</taxon>
        <taxon>Demequina</taxon>
    </lineage>
</organism>
<dbReference type="RefSeq" id="WP_313542707.1">
    <property type="nucleotide sequence ID" value="NZ_CP134880.1"/>
</dbReference>
<dbReference type="InterPro" id="IPR045931">
    <property type="entry name" value="DUF6350"/>
</dbReference>
<accession>A0AA96FE55</accession>
<proteinExistence type="predicted"/>
<feature type="transmembrane region" description="Helical" evidence="2">
    <location>
        <begin position="114"/>
        <end position="135"/>
    </location>
</feature>
<protein>
    <submittedName>
        <fullName evidence="3">DUF6350 family protein</fullName>
    </submittedName>
</protein>
<keyword evidence="2" id="KW-0472">Membrane</keyword>
<dbReference type="KEGG" id="dcp:RN607_11395"/>
<dbReference type="Proteomes" id="UP001303408">
    <property type="component" value="Chromosome"/>
</dbReference>
<feature type="transmembrane region" description="Helical" evidence="2">
    <location>
        <begin position="187"/>
        <end position="205"/>
    </location>
</feature>
<gene>
    <name evidence="3" type="ORF">RN607_11395</name>
</gene>
<dbReference type="EMBL" id="CP134880">
    <property type="protein sequence ID" value="WNM26795.1"/>
    <property type="molecule type" value="Genomic_DNA"/>
</dbReference>
<feature type="transmembrane region" description="Helical" evidence="2">
    <location>
        <begin position="69"/>
        <end position="102"/>
    </location>
</feature>
<feature type="compositionally biased region" description="Basic and acidic residues" evidence="1">
    <location>
        <begin position="386"/>
        <end position="412"/>
    </location>
</feature>
<feature type="region of interest" description="Disordered" evidence="1">
    <location>
        <begin position="386"/>
        <end position="423"/>
    </location>
</feature>
<feature type="transmembrane region" description="Helical" evidence="2">
    <location>
        <begin position="320"/>
        <end position="344"/>
    </location>
</feature>
<feature type="transmembrane region" description="Helical" evidence="2">
    <location>
        <begin position="356"/>
        <end position="382"/>
    </location>
</feature>
<name>A0AA96FE55_9MICO</name>
<sequence>MTAPTVAPRAPRTLAGELPVWASGLVTGAVAAAASLLIVVAPTLAALAASPDTGSAIDWGSAFPVATRLWLLGLGVPVATSAGLFSLVPLGLTIVTLLIVIATAQRFLMRSWAAALLASVTFAVLAGFAASFAWAGADDASGSTARAVIGGLVVAAPGAVIGRVRAHGLTIDVVDRIPPAVRTGIRAAFASIAAGLGIAAVAGVASTLEGAHAIADTATALDAGVVGNAVLAVGQLLYLPTLVVWMLAWVSGVGFSVGDGSLYSPGSTTAGALPELPLLGALPQGAGGLLLWTPLLLVAVGVLVRVALRRRLWSWRDDAVAAATATLLTFVLVAVLAALASGAAGPGRLSHVGPEVWAVAGAVAGLLALGYVTVGATAALVARLRGTDPRRRDTEPGLEEPARPASDDERSQEAQPAEGSSTP</sequence>
<evidence type="ECO:0000313" key="3">
    <source>
        <dbReference type="EMBL" id="WNM26795.1"/>
    </source>
</evidence>